<dbReference type="OrthoDB" id="541883at2759"/>
<comment type="similarity">
    <text evidence="11">Belongs to the type II malonyltransferase family.</text>
</comment>
<sequence length="427" mass="47953">NTMVLIGKCHQWYGCFQKTSTKRLINTLFSYSSESKYLNYGTQLRCMSIDNDSKHTHETDIKKLLEDGTVPEESSVVGDTENWTTSPYPKGSYVPHKNQSQAQHALRPKVDPKETSILMFPGQGTQFVGMGKNLLVFPQVVEMFEAASEILKYNLLKLCLEGPKSKLDQTIYSQPAIFVCSLGAVEKLKEERLSAIENCMAVAGYSIGEFAALTFAGCFSFEQAVNLVKVRAEAMHYASEIEPGGMANIYIRPDSKLNYALKMARDWCLDKGIEKPVCSISNYLNPDCKVVAGHLEALKYLESNLKQYNLRKMQRLNVSGAFHTELMRPAVEPFAAALRNIKIAEPLIAVHSNIDGKRYHNSAQIYRNLPKQIYKPVKWEQTLHILYERPVGSDFPDTFECGPGSTLRNLLKTVNSKAHSSCLTIDI</sequence>
<evidence type="ECO:0000256" key="9">
    <source>
        <dbReference type="ARBA" id="ARBA00023128"/>
    </source>
</evidence>
<comment type="subcellular location">
    <subcellularLocation>
        <location evidence="1">Mitochondrion</location>
    </subcellularLocation>
</comment>
<dbReference type="InterPro" id="IPR016035">
    <property type="entry name" value="Acyl_Trfase/lysoPLipase"/>
</dbReference>
<dbReference type="EMBL" id="VUJU01004785">
    <property type="protein sequence ID" value="KAF0753268.1"/>
    <property type="molecule type" value="Genomic_DNA"/>
</dbReference>
<evidence type="ECO:0000256" key="6">
    <source>
        <dbReference type="ARBA" id="ARBA00022832"/>
    </source>
</evidence>
<dbReference type="GO" id="GO:0006633">
    <property type="term" value="P:fatty acid biosynthetic process"/>
    <property type="evidence" value="ECO:0007669"/>
    <property type="project" value="UniProtKB-UniPathway"/>
</dbReference>
<accession>A0A6G0YCC3</accession>
<evidence type="ECO:0000256" key="2">
    <source>
        <dbReference type="ARBA" id="ARBA00005194"/>
    </source>
</evidence>
<evidence type="ECO:0000256" key="10">
    <source>
        <dbReference type="ARBA" id="ARBA00023160"/>
    </source>
</evidence>
<dbReference type="EC" id="2.3.1.39" evidence="3"/>
<comment type="pathway">
    <text evidence="2">Lipid metabolism; fatty acid biosynthesis.</text>
</comment>
<keyword evidence="16" id="KW-1185">Reference proteome</keyword>
<dbReference type="InterPro" id="IPR016036">
    <property type="entry name" value="Malonyl_transacylase_ACP-bd"/>
</dbReference>
<keyword evidence="4" id="KW-0444">Lipid biosynthesis</keyword>
<keyword evidence="5" id="KW-0808">Transferase</keyword>
<evidence type="ECO:0000256" key="3">
    <source>
        <dbReference type="ARBA" id="ARBA00013258"/>
    </source>
</evidence>
<dbReference type="InterPro" id="IPR052760">
    <property type="entry name" value="Mitochondrial_malonyltrans"/>
</dbReference>
<dbReference type="PANTHER" id="PTHR47170:SF2">
    <property type="entry name" value="MALONYL-COA:ACP TRANSACYLASE (MAT) DOMAIN-CONTAINING PROTEIN"/>
    <property type="match status" value="1"/>
</dbReference>
<dbReference type="UniPathway" id="UPA00094"/>
<feature type="non-terminal residue" evidence="15">
    <location>
        <position position="1"/>
    </location>
</feature>
<evidence type="ECO:0000256" key="1">
    <source>
        <dbReference type="ARBA" id="ARBA00004173"/>
    </source>
</evidence>
<dbReference type="FunFam" id="3.30.70.250:FF:000005">
    <property type="entry name" value="Malonyl-CoA-acyl carrier protein transacylase, mitochondrial"/>
    <property type="match status" value="1"/>
</dbReference>
<dbReference type="PANTHER" id="PTHR47170">
    <property type="entry name" value="MALONYL-COA ACP TRANSACYLASE, ACP-BINDING"/>
    <property type="match status" value="1"/>
</dbReference>
<reference evidence="15 16" key="1">
    <citation type="submission" date="2019-08" db="EMBL/GenBank/DDBJ databases">
        <title>Whole genome of Aphis craccivora.</title>
        <authorList>
            <person name="Voronova N.V."/>
            <person name="Shulinski R.S."/>
            <person name="Bandarenka Y.V."/>
            <person name="Zhorov D.G."/>
            <person name="Warner D."/>
        </authorList>
    </citation>
    <scope>NUCLEOTIDE SEQUENCE [LARGE SCALE GENOMIC DNA]</scope>
    <source>
        <strain evidence="15">180601</strain>
        <tissue evidence="15">Whole Body</tissue>
    </source>
</reference>
<evidence type="ECO:0000256" key="11">
    <source>
        <dbReference type="ARBA" id="ARBA00061523"/>
    </source>
</evidence>
<keyword evidence="7" id="KW-0809">Transit peptide</keyword>
<evidence type="ECO:0000313" key="16">
    <source>
        <dbReference type="Proteomes" id="UP000478052"/>
    </source>
</evidence>
<keyword evidence="6" id="KW-0276">Fatty acid metabolism</keyword>
<evidence type="ECO:0000256" key="4">
    <source>
        <dbReference type="ARBA" id="ARBA00022516"/>
    </source>
</evidence>
<dbReference type="SMART" id="SM00827">
    <property type="entry name" value="PKS_AT"/>
    <property type="match status" value="1"/>
</dbReference>
<dbReference type="SUPFAM" id="SSF55048">
    <property type="entry name" value="Probable ACP-binding domain of malonyl-CoA ACP transacylase"/>
    <property type="match status" value="1"/>
</dbReference>
<proteinExistence type="inferred from homology"/>
<comment type="caution">
    <text evidence="15">The sequence shown here is derived from an EMBL/GenBank/DDBJ whole genome shotgun (WGS) entry which is preliminary data.</text>
</comment>
<keyword evidence="9" id="KW-0496">Mitochondrion</keyword>
<dbReference type="Gene3D" id="3.30.70.250">
    <property type="entry name" value="Malonyl-CoA ACP transacylase, ACP-binding"/>
    <property type="match status" value="1"/>
</dbReference>
<gene>
    <name evidence="15" type="ORF">FWK35_00022040</name>
</gene>
<dbReference type="Pfam" id="PF00698">
    <property type="entry name" value="Acyl_transf_1"/>
    <property type="match status" value="1"/>
</dbReference>
<evidence type="ECO:0000256" key="12">
    <source>
        <dbReference type="ARBA" id="ARBA00077751"/>
    </source>
</evidence>
<protein>
    <recommendedName>
        <fullName evidence="3">[acyl-carrier-protein] S-malonyltransferase</fullName>
        <ecNumber evidence="3">2.3.1.39</ecNumber>
    </recommendedName>
    <alternativeName>
        <fullName evidence="12">[Acyl-carrier-protein] malonyltransferase</fullName>
    </alternativeName>
</protein>
<feature type="region of interest" description="Disordered" evidence="13">
    <location>
        <begin position="74"/>
        <end position="104"/>
    </location>
</feature>
<feature type="domain" description="Malonyl-CoA:ACP transacylase (MAT)" evidence="14">
    <location>
        <begin position="119"/>
        <end position="427"/>
    </location>
</feature>
<dbReference type="InterPro" id="IPR001227">
    <property type="entry name" value="Ac_transferase_dom_sf"/>
</dbReference>
<dbReference type="GO" id="GO:0005739">
    <property type="term" value="C:mitochondrion"/>
    <property type="evidence" value="ECO:0007669"/>
    <property type="project" value="UniProtKB-SubCell"/>
</dbReference>
<evidence type="ECO:0000259" key="14">
    <source>
        <dbReference type="SMART" id="SM00827"/>
    </source>
</evidence>
<dbReference type="InterPro" id="IPR014043">
    <property type="entry name" value="Acyl_transferase_dom"/>
</dbReference>
<evidence type="ECO:0000256" key="13">
    <source>
        <dbReference type="SAM" id="MobiDB-lite"/>
    </source>
</evidence>
<dbReference type="Gene3D" id="3.40.366.10">
    <property type="entry name" value="Malonyl-Coenzyme A Acyl Carrier Protein, domain 2"/>
    <property type="match status" value="1"/>
</dbReference>
<evidence type="ECO:0000256" key="8">
    <source>
        <dbReference type="ARBA" id="ARBA00023098"/>
    </source>
</evidence>
<evidence type="ECO:0000256" key="5">
    <source>
        <dbReference type="ARBA" id="ARBA00022679"/>
    </source>
</evidence>
<keyword evidence="8" id="KW-0443">Lipid metabolism</keyword>
<dbReference type="GO" id="GO:0004314">
    <property type="term" value="F:[acyl-carrier-protein] S-malonyltransferase activity"/>
    <property type="evidence" value="ECO:0007669"/>
    <property type="project" value="UniProtKB-EC"/>
</dbReference>
<name>A0A6G0YCC3_APHCR</name>
<dbReference type="Proteomes" id="UP000478052">
    <property type="component" value="Unassembled WGS sequence"/>
</dbReference>
<dbReference type="AlphaFoldDB" id="A0A6G0YCC3"/>
<evidence type="ECO:0000313" key="15">
    <source>
        <dbReference type="EMBL" id="KAF0753268.1"/>
    </source>
</evidence>
<evidence type="ECO:0000256" key="7">
    <source>
        <dbReference type="ARBA" id="ARBA00022946"/>
    </source>
</evidence>
<dbReference type="SUPFAM" id="SSF52151">
    <property type="entry name" value="FabD/lysophospholipase-like"/>
    <property type="match status" value="1"/>
</dbReference>
<organism evidence="15 16">
    <name type="scientific">Aphis craccivora</name>
    <name type="common">Cowpea aphid</name>
    <dbReference type="NCBI Taxonomy" id="307492"/>
    <lineage>
        <taxon>Eukaryota</taxon>
        <taxon>Metazoa</taxon>
        <taxon>Ecdysozoa</taxon>
        <taxon>Arthropoda</taxon>
        <taxon>Hexapoda</taxon>
        <taxon>Insecta</taxon>
        <taxon>Pterygota</taxon>
        <taxon>Neoptera</taxon>
        <taxon>Paraneoptera</taxon>
        <taxon>Hemiptera</taxon>
        <taxon>Sternorrhyncha</taxon>
        <taxon>Aphidomorpha</taxon>
        <taxon>Aphidoidea</taxon>
        <taxon>Aphididae</taxon>
        <taxon>Aphidini</taxon>
        <taxon>Aphis</taxon>
        <taxon>Aphis</taxon>
    </lineage>
</organism>
<keyword evidence="10" id="KW-0275">Fatty acid biosynthesis</keyword>